<dbReference type="AlphaFoldDB" id="A0A832PN40"/>
<sequence>MMQYSFPYPARVQSSVPTLHGLRHEPFVNIDGESFAKPAMNGFWRIEMRIIARDVQAQMALSAFITAMSGAAECVVPICVQWRPNDGSARPIPRPLVRGGVAPEYLFDHTGFANDPFDGFTLAAPAGHRDSYIDVSKPVLSQLWPGHFISLGDRLHQVVDVSAIDEREDMIRVSLMPGVRGDYPEGEIVIVDQLRLRCRMESGDQIGFGVERMKGSELTFIEAF</sequence>
<comment type="caution">
    <text evidence="1">The sequence shown here is derived from an EMBL/GenBank/DDBJ whole genome shotgun (WGS) entry which is preliminary data.</text>
</comment>
<dbReference type="Proteomes" id="UP000580830">
    <property type="component" value="Unassembled WGS sequence"/>
</dbReference>
<accession>A0A832PN40</accession>
<reference evidence="1 2" key="1">
    <citation type="journal article" date="2020" name="Biotechnol. Biofuels">
        <title>New insights from the biogas microbiome by comprehensive genome-resolved metagenomics of nearly 1600 species originating from multiple anaerobic digesters.</title>
        <authorList>
            <person name="Campanaro S."/>
            <person name="Treu L."/>
            <person name="Rodriguez-R L.M."/>
            <person name="Kovalovszki A."/>
            <person name="Ziels R.M."/>
            <person name="Maus I."/>
            <person name="Zhu X."/>
            <person name="Kougias P.G."/>
            <person name="Basile A."/>
            <person name="Luo G."/>
            <person name="Schluter A."/>
            <person name="Konstantinidis K.T."/>
            <person name="Angelidaki I."/>
        </authorList>
    </citation>
    <scope>NUCLEOTIDE SEQUENCE [LARGE SCALE GENOMIC DNA]</scope>
    <source>
        <strain evidence="1">AS04akNAM_125</strain>
    </source>
</reference>
<protein>
    <submittedName>
        <fullName evidence="1">Uncharacterized protein</fullName>
    </submittedName>
</protein>
<gene>
    <name evidence="1" type="ORF">GXX24_09820</name>
</gene>
<name>A0A832PN40_9RHOB</name>
<evidence type="ECO:0000313" key="1">
    <source>
        <dbReference type="EMBL" id="HHW34417.1"/>
    </source>
</evidence>
<proteinExistence type="predicted"/>
<dbReference type="RefSeq" id="WP_303730452.1">
    <property type="nucleotide sequence ID" value="NZ_DULP01000145.1"/>
</dbReference>
<evidence type="ECO:0000313" key="2">
    <source>
        <dbReference type="Proteomes" id="UP000580830"/>
    </source>
</evidence>
<dbReference type="EMBL" id="DULP01000145">
    <property type="protein sequence ID" value="HHW34417.1"/>
    <property type="molecule type" value="Genomic_DNA"/>
</dbReference>
<organism evidence="1 2">
    <name type="scientific">Paracoccus solventivorans</name>
    <dbReference type="NCBI Taxonomy" id="53463"/>
    <lineage>
        <taxon>Bacteria</taxon>
        <taxon>Pseudomonadati</taxon>
        <taxon>Pseudomonadota</taxon>
        <taxon>Alphaproteobacteria</taxon>
        <taxon>Rhodobacterales</taxon>
        <taxon>Paracoccaceae</taxon>
        <taxon>Paracoccus</taxon>
    </lineage>
</organism>